<feature type="transmembrane region" description="Helical" evidence="2">
    <location>
        <begin position="43"/>
        <end position="63"/>
    </location>
</feature>
<keyword evidence="2" id="KW-0472">Membrane</keyword>
<evidence type="ECO:0000256" key="2">
    <source>
        <dbReference type="SAM" id="Phobius"/>
    </source>
</evidence>
<dbReference type="Gene3D" id="1.20.120.1220">
    <property type="match status" value="1"/>
</dbReference>
<comment type="caution">
    <text evidence="4">The sequence shown here is derived from an EMBL/GenBank/DDBJ whole genome shotgun (WGS) entry which is preliminary data.</text>
</comment>
<keyword evidence="2" id="KW-0812">Transmembrane</keyword>
<evidence type="ECO:0000256" key="1">
    <source>
        <dbReference type="ARBA" id="ARBA00005801"/>
    </source>
</evidence>
<dbReference type="PANTHER" id="PTHR30487:SF0">
    <property type="entry name" value="PREPILIN LEADER PEPTIDASE_N-METHYLTRANSFERASE-RELATED"/>
    <property type="match status" value="1"/>
</dbReference>
<evidence type="ECO:0000313" key="4">
    <source>
        <dbReference type="EMBL" id="GAA4814515.1"/>
    </source>
</evidence>
<keyword evidence="5" id="KW-1185">Reference proteome</keyword>
<name>A0ABP9CQP8_9ACTN</name>
<evidence type="ECO:0000259" key="3">
    <source>
        <dbReference type="Pfam" id="PF01478"/>
    </source>
</evidence>
<feature type="transmembrane region" description="Helical" evidence="2">
    <location>
        <begin position="93"/>
        <end position="111"/>
    </location>
</feature>
<dbReference type="Proteomes" id="UP001500839">
    <property type="component" value="Unassembled WGS sequence"/>
</dbReference>
<proteinExistence type="inferred from homology"/>
<dbReference type="EMBL" id="BAABKQ010000001">
    <property type="protein sequence ID" value="GAA4814515.1"/>
    <property type="molecule type" value="Genomic_DNA"/>
</dbReference>
<gene>
    <name evidence="4" type="ORF">GCM10023353_19770</name>
</gene>
<organism evidence="4 5">
    <name type="scientific">Tomitella cavernea</name>
    <dbReference type="NCBI Taxonomy" id="1387982"/>
    <lineage>
        <taxon>Bacteria</taxon>
        <taxon>Bacillati</taxon>
        <taxon>Actinomycetota</taxon>
        <taxon>Actinomycetes</taxon>
        <taxon>Mycobacteriales</taxon>
        <taxon>Tomitella</taxon>
    </lineage>
</organism>
<protein>
    <recommendedName>
        <fullName evidence="3">Prepilin type IV endopeptidase peptidase domain-containing protein</fullName>
    </recommendedName>
</protein>
<dbReference type="InterPro" id="IPR000045">
    <property type="entry name" value="Prepilin_IV_endopep_pep"/>
</dbReference>
<sequence length="208" mass="20247">MGECERHMGECERHMGECELPTRACGERRSGGIRIVHPGARGAVGYAAAVCLVGVITACRCAGADRAPAALGALALTGWCAVLGVIDLRTMRLPDVLTLPGAATILAVAAASGHAAAALWGGGLLAGAYLCLHLLRPAAMGAGDVKLAAGLGAATALGGGGAWLGAAAGALVLTALCGIAAPGRSRAAAWPHGPSMCIASLAALLAAG</sequence>
<accession>A0ABP9CQP8</accession>
<dbReference type="Pfam" id="PF01478">
    <property type="entry name" value="Peptidase_A24"/>
    <property type="match status" value="1"/>
</dbReference>
<feature type="domain" description="Prepilin type IV endopeptidase peptidase" evidence="3">
    <location>
        <begin position="75"/>
        <end position="177"/>
    </location>
</feature>
<dbReference type="InterPro" id="IPR050882">
    <property type="entry name" value="Prepilin_peptidase/N-MTase"/>
</dbReference>
<keyword evidence="2" id="KW-1133">Transmembrane helix</keyword>
<feature type="transmembrane region" description="Helical" evidence="2">
    <location>
        <begin position="147"/>
        <end position="176"/>
    </location>
</feature>
<evidence type="ECO:0000313" key="5">
    <source>
        <dbReference type="Proteomes" id="UP001500839"/>
    </source>
</evidence>
<dbReference type="PANTHER" id="PTHR30487">
    <property type="entry name" value="TYPE 4 PREPILIN-LIKE PROTEINS LEADER PEPTIDE-PROCESSING ENZYME"/>
    <property type="match status" value="1"/>
</dbReference>
<feature type="transmembrane region" description="Helical" evidence="2">
    <location>
        <begin position="69"/>
        <end position="86"/>
    </location>
</feature>
<dbReference type="RefSeq" id="WP_345602257.1">
    <property type="nucleotide sequence ID" value="NZ_BAABKQ010000001.1"/>
</dbReference>
<reference evidence="5" key="1">
    <citation type="journal article" date="2019" name="Int. J. Syst. Evol. Microbiol.">
        <title>The Global Catalogue of Microorganisms (GCM) 10K type strain sequencing project: providing services to taxonomists for standard genome sequencing and annotation.</title>
        <authorList>
            <consortium name="The Broad Institute Genomics Platform"/>
            <consortium name="The Broad Institute Genome Sequencing Center for Infectious Disease"/>
            <person name="Wu L."/>
            <person name="Ma J."/>
        </authorList>
    </citation>
    <scope>NUCLEOTIDE SEQUENCE [LARGE SCALE GENOMIC DNA]</scope>
    <source>
        <strain evidence="5">JCM 18542</strain>
    </source>
</reference>
<comment type="similarity">
    <text evidence="1">Belongs to the peptidase A24 family.</text>
</comment>